<organism evidence="2 3">
    <name type="scientific">Ectobacillus ponti</name>
    <dbReference type="NCBI Taxonomy" id="2961894"/>
    <lineage>
        <taxon>Bacteria</taxon>
        <taxon>Bacillati</taxon>
        <taxon>Bacillota</taxon>
        <taxon>Bacilli</taxon>
        <taxon>Bacillales</taxon>
        <taxon>Bacillaceae</taxon>
        <taxon>Ectobacillus</taxon>
    </lineage>
</organism>
<dbReference type="Proteomes" id="UP001156102">
    <property type="component" value="Unassembled WGS sequence"/>
</dbReference>
<dbReference type="InterPro" id="IPR016181">
    <property type="entry name" value="Acyl_CoA_acyltransferase"/>
</dbReference>
<evidence type="ECO:0000259" key="1">
    <source>
        <dbReference type="PROSITE" id="PS51186"/>
    </source>
</evidence>
<dbReference type="InterPro" id="IPR022525">
    <property type="entry name" value="GNAT_AblB"/>
</dbReference>
<dbReference type="NCBIfam" id="TIGR03827">
    <property type="entry name" value="GNAT_ablB"/>
    <property type="match status" value="1"/>
</dbReference>
<dbReference type="AlphaFoldDB" id="A0AA41XDA7"/>
<evidence type="ECO:0000313" key="2">
    <source>
        <dbReference type="EMBL" id="MCP8970763.1"/>
    </source>
</evidence>
<dbReference type="GO" id="GO:0008080">
    <property type="term" value="F:N-acetyltransferase activity"/>
    <property type="evidence" value="ECO:0007669"/>
    <property type="project" value="InterPro"/>
</dbReference>
<accession>A0AA41XDA7</accession>
<name>A0AA41XDA7_9BACI</name>
<protein>
    <submittedName>
        <fullName evidence="2">Beta-lysine N-acetyltransferase</fullName>
    </submittedName>
</protein>
<feature type="domain" description="N-acetyltransferase" evidence="1">
    <location>
        <begin position="132"/>
        <end position="283"/>
    </location>
</feature>
<sequence length="284" mass="32686">MGANKYYEPLQVQGRDFRMEAVLDHFNERIRVDLYTGNLSAVLQETEELAERYHYTKLIVKARHEHLSACLQHGYTLEAVIPGYFQGGTACLVTKYRSAERRNSMVWMQEETILSSILGNDVLKRKHVPAAYRLRKAGHEDAPRLAELYGKVFQVYPTPLNQQEYVWATMDEGTLYYVYEQNGQIVSAASAEVDPFQRNAELTNCATLEEHRAYGLVKELLVQLEEDLRTDGIYCAYTIARALSYGMNAAFRQLGYTYTGRLVNNCYIFDKLEDMNVWAKDLSQ</sequence>
<proteinExistence type="predicted"/>
<dbReference type="RefSeq" id="WP_254760686.1">
    <property type="nucleotide sequence ID" value="NZ_JANCLT010000014.1"/>
</dbReference>
<dbReference type="SUPFAM" id="SSF55729">
    <property type="entry name" value="Acyl-CoA N-acyltransferases (Nat)"/>
    <property type="match status" value="1"/>
</dbReference>
<dbReference type="EMBL" id="JANCLT010000014">
    <property type="protein sequence ID" value="MCP8970763.1"/>
    <property type="molecule type" value="Genomic_DNA"/>
</dbReference>
<dbReference type="InterPro" id="IPR000182">
    <property type="entry name" value="GNAT_dom"/>
</dbReference>
<dbReference type="CDD" id="cd04301">
    <property type="entry name" value="NAT_SF"/>
    <property type="match status" value="1"/>
</dbReference>
<comment type="caution">
    <text evidence="2">The sequence shown here is derived from an EMBL/GenBank/DDBJ whole genome shotgun (WGS) entry which is preliminary data.</text>
</comment>
<gene>
    <name evidence="2" type="primary">ablB</name>
    <name evidence="2" type="ORF">NK662_19790</name>
</gene>
<dbReference type="PROSITE" id="PS51186">
    <property type="entry name" value="GNAT"/>
    <property type="match status" value="1"/>
</dbReference>
<keyword evidence="3" id="KW-1185">Reference proteome</keyword>
<dbReference type="Pfam" id="PF00583">
    <property type="entry name" value="Acetyltransf_1"/>
    <property type="match status" value="1"/>
</dbReference>
<evidence type="ECO:0000313" key="3">
    <source>
        <dbReference type="Proteomes" id="UP001156102"/>
    </source>
</evidence>
<dbReference type="Gene3D" id="3.40.630.30">
    <property type="match status" value="1"/>
</dbReference>
<reference evidence="2" key="1">
    <citation type="submission" date="2022-07" db="EMBL/GenBank/DDBJ databases">
        <authorList>
            <person name="Li W.-J."/>
            <person name="Deng Q.-Q."/>
        </authorList>
    </citation>
    <scope>NUCLEOTIDE SEQUENCE</scope>
    <source>
        <strain evidence="2">SYSU M60031</strain>
    </source>
</reference>